<feature type="transmembrane region" description="Helical" evidence="2">
    <location>
        <begin position="12"/>
        <end position="33"/>
    </location>
</feature>
<organism evidence="3 4">
    <name type="scientific">Arthrobacter terrae</name>
    <dbReference type="NCBI Taxonomy" id="2935737"/>
    <lineage>
        <taxon>Bacteria</taxon>
        <taxon>Bacillati</taxon>
        <taxon>Actinomycetota</taxon>
        <taxon>Actinomycetes</taxon>
        <taxon>Micrococcales</taxon>
        <taxon>Micrococcaceae</taxon>
        <taxon>Arthrobacter</taxon>
    </lineage>
</organism>
<feature type="transmembrane region" description="Helical" evidence="2">
    <location>
        <begin position="337"/>
        <end position="356"/>
    </location>
</feature>
<dbReference type="RefSeq" id="WP_196396139.1">
    <property type="nucleotide sequence ID" value="NZ_JADNYM010000007.1"/>
</dbReference>
<name>A0A931CN38_9MICC</name>
<dbReference type="Proteomes" id="UP000655366">
    <property type="component" value="Unassembled WGS sequence"/>
</dbReference>
<dbReference type="PANTHER" id="PTHR32063">
    <property type="match status" value="1"/>
</dbReference>
<gene>
    <name evidence="3" type="ORF">IV500_07350</name>
</gene>
<feature type="transmembrane region" description="Helical" evidence="2">
    <location>
        <begin position="976"/>
        <end position="1001"/>
    </location>
</feature>
<feature type="transmembrane region" description="Helical" evidence="2">
    <location>
        <begin position="466"/>
        <end position="493"/>
    </location>
</feature>
<evidence type="ECO:0000256" key="2">
    <source>
        <dbReference type="SAM" id="Phobius"/>
    </source>
</evidence>
<keyword evidence="4" id="KW-1185">Reference proteome</keyword>
<evidence type="ECO:0000313" key="3">
    <source>
        <dbReference type="EMBL" id="MBG0739205.1"/>
    </source>
</evidence>
<keyword evidence="2" id="KW-0812">Transmembrane</keyword>
<dbReference type="SUPFAM" id="SSF82714">
    <property type="entry name" value="Multidrug efflux transporter AcrB TolC docking domain, DN and DC subdomains"/>
    <property type="match status" value="2"/>
</dbReference>
<accession>A0A931CN38</accession>
<dbReference type="SUPFAM" id="SSF82866">
    <property type="entry name" value="Multidrug efflux transporter AcrB transmembrane domain"/>
    <property type="match status" value="2"/>
</dbReference>
<dbReference type="PRINTS" id="PR00702">
    <property type="entry name" value="ACRIFLAVINRP"/>
</dbReference>
<feature type="compositionally biased region" description="Gly residues" evidence="1">
    <location>
        <begin position="1053"/>
        <end position="1076"/>
    </location>
</feature>
<feature type="transmembrane region" description="Helical" evidence="2">
    <location>
        <begin position="545"/>
        <end position="565"/>
    </location>
</feature>
<comment type="caution">
    <text evidence="3">The sequence shown here is derived from an EMBL/GenBank/DDBJ whole genome shotgun (WGS) entry which is preliminary data.</text>
</comment>
<dbReference type="Gene3D" id="1.20.1640.10">
    <property type="entry name" value="Multidrug efflux transporter AcrB transmembrane domain"/>
    <property type="match status" value="2"/>
</dbReference>
<keyword evidence="2" id="KW-1133">Transmembrane helix</keyword>
<dbReference type="Gene3D" id="3.30.2090.10">
    <property type="entry name" value="Multidrug efflux transporter AcrB TolC docking domain, DN and DC subdomains"/>
    <property type="match status" value="2"/>
</dbReference>
<dbReference type="Gene3D" id="3.30.70.1440">
    <property type="entry name" value="Multidrug efflux transporter AcrB pore domain"/>
    <property type="match status" value="1"/>
</dbReference>
<sequence>MYRLAQLSLGNRALIALITIFAIVFGVITLGSLKQELIPSIEFPQITVVTAMPGASPEVVDKQVSEPLETALNAVEGLESSTSTSRNGLSSINLAFAYGTNLDRARNQIDRAISNVRQVLPDKVEPQAIAGSISDFPIVFLAVASDKPLSELNADLQRLVVPKLLKIDGVRGADVTGANSQHIAILPDSAKLASAGIPITAISDALKNNGALVPAGTLTEDGKSLSVQIGSPVDSLDAIKSLPLAASKSAPAAGAPLTIGDVASVALADDATTSITRTNGKATLALSVTKKPDADTVSLSHQIQAELPELQASLGDNAKFTTVLDQAPFIEKSIKDLATEGLLGLGFAVVVILLFLLSVRSTLVTAISIPLSLLITFIGLRATNYSLNILTLGALTIAIGRVVDDSIVVIENIKRHLSYGEDKQTAIMAAIREVAGAVTASTLTTVAVFLPIAFVGSIAGELFRPFALTVTIALLASLAVSLTIVPVLAYWFLKSPAVPAVGGAADAGTGLSGRALLAAVEEKERRSVLQRGYLPILTKTQKHPVITLAAGAVILLATLAMTPLLPTNLLGNSGQNSLSITQKLPPGTSLQATSDAAAKVESALKSIDGIQDIQVTIGNATGGFSALFSAGASSASFQVVTDEKADQTKLTDTVRNRLKEITDAGTVSVGSSSGGFGTSNTVDINIKASNSADLKSASDKIAAAMAGLPGAGGISANLSTSQPVVQVSVDRAKAVAAGLNEQQVAGLLAATLSPLPGGTVRIDTMDYQVQIGTGTAFSSIDQLRAVQLPTASGAVALASVATVEQVQAPVSITSSNGQRSARVSITPTGNNLGTLSSDVKNRLAAVDLPAGATAVIGGASTQQAESFNQLGLAMLAAIAIVYIIMVAAFKSLIQPLILLVSIPFAATGAIVLLLVTGVPLGLPSLIGMLMLVGIVVTNAIVLIDLINQYRRPSGDRPGMTVADAIEHGARQRLRPILMTALATIFALTPMALGVTGGGGFISQPLAIVVVGGLVSSTALTLILVPVLYRLVEGRRERRELLAGPQRAQRTGAQAGGSGTNGSGSGGPGSGGSGSDGSGSDEAGSGGAGSGRPGSNGSGPNGAGSEGAVATAGYASQDWTTGAIPKVRGRRAAG</sequence>
<dbReference type="Gene3D" id="3.30.70.1430">
    <property type="entry name" value="Multidrug efflux transporter AcrB pore domain"/>
    <property type="match status" value="2"/>
</dbReference>
<feature type="transmembrane region" description="Helical" evidence="2">
    <location>
        <begin position="870"/>
        <end position="889"/>
    </location>
</feature>
<reference evidence="3 4" key="1">
    <citation type="submission" date="2020-11" db="EMBL/GenBank/DDBJ databases">
        <title>Arthrobacter antarcticus sp. nov., isolated from Antarctic Soil.</title>
        <authorList>
            <person name="Li J."/>
        </authorList>
    </citation>
    <scope>NUCLEOTIDE SEQUENCE [LARGE SCALE GENOMIC DNA]</scope>
    <source>
        <strain evidence="3 4">Z1-20</strain>
    </source>
</reference>
<dbReference type="EMBL" id="JADNYM010000007">
    <property type="protein sequence ID" value="MBG0739205.1"/>
    <property type="molecule type" value="Genomic_DNA"/>
</dbReference>
<feature type="region of interest" description="Disordered" evidence="1">
    <location>
        <begin position="1041"/>
        <end position="1133"/>
    </location>
</feature>
<keyword evidence="2" id="KW-0472">Membrane</keyword>
<feature type="transmembrane region" description="Helical" evidence="2">
    <location>
        <begin position="434"/>
        <end position="460"/>
    </location>
</feature>
<dbReference type="Gene3D" id="3.30.70.1320">
    <property type="entry name" value="Multidrug efflux transporter AcrB pore domain like"/>
    <property type="match status" value="1"/>
</dbReference>
<feature type="transmembrane region" description="Helical" evidence="2">
    <location>
        <begin position="924"/>
        <end position="946"/>
    </location>
</feature>
<dbReference type="SUPFAM" id="SSF82693">
    <property type="entry name" value="Multidrug efflux transporter AcrB pore domain, PN1, PN2, PC1 and PC2 subdomains"/>
    <property type="match status" value="3"/>
</dbReference>
<dbReference type="GO" id="GO:0042910">
    <property type="term" value="F:xenobiotic transmembrane transporter activity"/>
    <property type="evidence" value="ECO:0007669"/>
    <property type="project" value="TreeGrafter"/>
</dbReference>
<feature type="transmembrane region" description="Helical" evidence="2">
    <location>
        <begin position="896"/>
        <end position="918"/>
    </location>
</feature>
<evidence type="ECO:0000256" key="1">
    <source>
        <dbReference type="SAM" id="MobiDB-lite"/>
    </source>
</evidence>
<feature type="transmembrane region" description="Helical" evidence="2">
    <location>
        <begin position="1007"/>
        <end position="1028"/>
    </location>
</feature>
<dbReference type="PANTHER" id="PTHR32063:SF0">
    <property type="entry name" value="SWARMING MOTILITY PROTEIN SWRC"/>
    <property type="match status" value="1"/>
</dbReference>
<feature type="compositionally biased region" description="Gly residues" evidence="1">
    <location>
        <begin position="1083"/>
        <end position="1104"/>
    </location>
</feature>
<protein>
    <submittedName>
        <fullName evidence="3">Efflux RND transporter permease subunit</fullName>
    </submittedName>
</protein>
<dbReference type="GO" id="GO:0005886">
    <property type="term" value="C:plasma membrane"/>
    <property type="evidence" value="ECO:0007669"/>
    <property type="project" value="TreeGrafter"/>
</dbReference>
<evidence type="ECO:0000313" key="4">
    <source>
        <dbReference type="Proteomes" id="UP000655366"/>
    </source>
</evidence>
<dbReference type="InterPro" id="IPR027463">
    <property type="entry name" value="AcrB_DN_DC_subdom"/>
</dbReference>
<dbReference type="AlphaFoldDB" id="A0A931CN38"/>
<dbReference type="InterPro" id="IPR001036">
    <property type="entry name" value="Acrflvin-R"/>
</dbReference>
<proteinExistence type="predicted"/>
<dbReference type="Pfam" id="PF00873">
    <property type="entry name" value="ACR_tran"/>
    <property type="match status" value="1"/>
</dbReference>